<dbReference type="STRING" id="71139.A0A059C3P9"/>
<dbReference type="SUPFAM" id="SSF52058">
    <property type="entry name" value="L domain-like"/>
    <property type="match status" value="1"/>
</dbReference>
<feature type="non-terminal residue" evidence="5">
    <location>
        <position position="1"/>
    </location>
</feature>
<evidence type="ECO:0000256" key="2">
    <source>
        <dbReference type="ARBA" id="ARBA00022821"/>
    </source>
</evidence>
<dbReference type="Gramene" id="KCW72826">
    <property type="protein sequence ID" value="KCW72826"/>
    <property type="gene ID" value="EUGRSUZ_E01271"/>
</dbReference>
<dbReference type="InterPro" id="IPR044974">
    <property type="entry name" value="Disease_R_plants"/>
</dbReference>
<dbReference type="InterPro" id="IPR036388">
    <property type="entry name" value="WH-like_DNA-bd_sf"/>
</dbReference>
<dbReference type="OMA" id="QNEESHM"/>
<dbReference type="EMBL" id="KK198757">
    <property type="protein sequence ID" value="KCW72826.1"/>
    <property type="molecule type" value="Genomic_DNA"/>
</dbReference>
<name>A0A059C3P9_EUCGR</name>
<reference evidence="5" key="1">
    <citation type="submission" date="2013-07" db="EMBL/GenBank/DDBJ databases">
        <title>The genome of Eucalyptus grandis.</title>
        <authorList>
            <person name="Schmutz J."/>
            <person name="Hayes R."/>
            <person name="Myburg A."/>
            <person name="Tuskan G."/>
            <person name="Grattapaglia D."/>
            <person name="Rokhsar D.S."/>
        </authorList>
    </citation>
    <scope>NUCLEOTIDE SEQUENCE</scope>
    <source>
        <tissue evidence="5">Leaf extractions</tissue>
    </source>
</reference>
<evidence type="ECO:0000259" key="4">
    <source>
        <dbReference type="Pfam" id="PF23598"/>
    </source>
</evidence>
<dbReference type="InParanoid" id="A0A059C3P9"/>
<evidence type="ECO:0000256" key="3">
    <source>
        <dbReference type="SAM" id="MobiDB-lite"/>
    </source>
</evidence>
<evidence type="ECO:0000313" key="5">
    <source>
        <dbReference type="EMBL" id="KCW72826.1"/>
    </source>
</evidence>
<dbReference type="InterPro" id="IPR032675">
    <property type="entry name" value="LRR_dom_sf"/>
</dbReference>
<keyword evidence="1" id="KW-0677">Repeat</keyword>
<feature type="domain" description="Disease resistance R13L4/SHOC-2-like LRR" evidence="4">
    <location>
        <begin position="177"/>
        <end position="379"/>
    </location>
</feature>
<gene>
    <name evidence="5" type="ORF">EUGRSUZ_E01271</name>
</gene>
<dbReference type="eggNOG" id="KOG4658">
    <property type="taxonomic scope" value="Eukaryota"/>
</dbReference>
<proteinExistence type="predicted"/>
<keyword evidence="2" id="KW-0611">Plant defense</keyword>
<dbReference type="Gene3D" id="3.80.10.10">
    <property type="entry name" value="Ribonuclease Inhibitor"/>
    <property type="match status" value="2"/>
</dbReference>
<dbReference type="AlphaFoldDB" id="A0A059C3P9"/>
<evidence type="ECO:0000256" key="1">
    <source>
        <dbReference type="ARBA" id="ARBA00022737"/>
    </source>
</evidence>
<dbReference type="PANTHER" id="PTHR23155:SF1205">
    <property type="entry name" value="DISEASE RESISTANCE PROTEIN RPM1"/>
    <property type="match status" value="1"/>
</dbReference>
<dbReference type="PANTHER" id="PTHR23155">
    <property type="entry name" value="DISEASE RESISTANCE PROTEIN RP"/>
    <property type="match status" value="1"/>
</dbReference>
<sequence>EQPIESLRKVNSGTKDVPEILDDSLLCLLYLSIFPENSEISCRRVSRLWAAEGLLTDLRKAEVFLNDLLDRKYIHRVKERADGELSTFRLDDSVRQTIASFSNVLGILKITNEGSKNSSERVRRLSVQGRIVTDLNEEKLSQLRSLFVFNVSSNKDETTTSEASLLGNSENPLFPFNFKFLKVLDLTSPPQHTAPDELILLRYLSLRDTSIEEIPDFIGRLKHLEFLDLKHSLVTELPEEVGGLKKICHILIYHHEKDPLMESYNLIGFKALCSVGGLKRLEKLCFVESDDSILKDLQNLTKLTQLGITKLRKEHGKGLCTSLKELKKLESLNLHAFDENEILDVHYLSSPPESLKRLYLHGRLDKLPNWISPPCHLTKIVLRGSCLEGAIQQNEESHMEAAAQRKKERHTQRKKESRLEAATRQEEDLLATLGKLPELVELELHRAYRGRQLDFKKGQFPKLKILLLDELGRLRSMSLEEGTMPCLKDLTISRCQWLERIPTGIEHITPRLLTLEFFDMSREFYKIVPDEYRNSKDKPKVYFTRWRPGQWRTIPLGIGECDECFAGEH</sequence>
<dbReference type="InterPro" id="IPR055414">
    <property type="entry name" value="LRR_R13L4/SHOC2-like"/>
</dbReference>
<dbReference type="Pfam" id="PF23598">
    <property type="entry name" value="LRR_14"/>
    <property type="match status" value="1"/>
</dbReference>
<dbReference type="Gene3D" id="1.10.10.10">
    <property type="entry name" value="Winged helix-like DNA-binding domain superfamily/Winged helix DNA-binding domain"/>
    <property type="match status" value="1"/>
</dbReference>
<protein>
    <recommendedName>
        <fullName evidence="4">Disease resistance R13L4/SHOC-2-like LRR domain-containing protein</fullName>
    </recommendedName>
</protein>
<feature type="compositionally biased region" description="Basic residues" evidence="3">
    <location>
        <begin position="406"/>
        <end position="416"/>
    </location>
</feature>
<dbReference type="GO" id="GO:0006952">
    <property type="term" value="P:defense response"/>
    <property type="evidence" value="ECO:0007669"/>
    <property type="project" value="UniProtKB-KW"/>
</dbReference>
<feature type="region of interest" description="Disordered" evidence="3">
    <location>
        <begin position="397"/>
        <end position="422"/>
    </location>
</feature>
<organism evidence="5">
    <name type="scientific">Eucalyptus grandis</name>
    <name type="common">Flooded gum</name>
    <dbReference type="NCBI Taxonomy" id="71139"/>
    <lineage>
        <taxon>Eukaryota</taxon>
        <taxon>Viridiplantae</taxon>
        <taxon>Streptophyta</taxon>
        <taxon>Embryophyta</taxon>
        <taxon>Tracheophyta</taxon>
        <taxon>Spermatophyta</taxon>
        <taxon>Magnoliopsida</taxon>
        <taxon>eudicotyledons</taxon>
        <taxon>Gunneridae</taxon>
        <taxon>Pentapetalae</taxon>
        <taxon>rosids</taxon>
        <taxon>malvids</taxon>
        <taxon>Myrtales</taxon>
        <taxon>Myrtaceae</taxon>
        <taxon>Myrtoideae</taxon>
        <taxon>Eucalypteae</taxon>
        <taxon>Eucalyptus</taxon>
    </lineage>
</organism>
<accession>A0A059C3P9</accession>